<protein>
    <recommendedName>
        <fullName evidence="4">DUF4189 domain-containing protein</fullName>
    </recommendedName>
</protein>
<gene>
    <name evidence="2" type="ORF">AXF15_07170</name>
</gene>
<name>A0A0X8JQ96_9BACT</name>
<keyword evidence="1" id="KW-0732">Signal</keyword>
<evidence type="ECO:0000313" key="2">
    <source>
        <dbReference type="EMBL" id="AMD92903.1"/>
    </source>
</evidence>
<sequence>MKGVIALCAATALLTLTLFTQAAADKYAYGVYCANGKVEVDMRPLDQMKSARGGNVCLLKGFAYKTDADKYAASIGGVGGSCSCK</sequence>
<evidence type="ECO:0000313" key="3">
    <source>
        <dbReference type="Proteomes" id="UP000063964"/>
    </source>
</evidence>
<evidence type="ECO:0008006" key="4">
    <source>
        <dbReference type="Google" id="ProtNLM"/>
    </source>
</evidence>
<evidence type="ECO:0000256" key="1">
    <source>
        <dbReference type="SAM" id="SignalP"/>
    </source>
</evidence>
<dbReference type="STRING" id="888061.AXF15_07170"/>
<reference evidence="3" key="1">
    <citation type="submission" date="2016-02" db="EMBL/GenBank/DDBJ databases">
        <authorList>
            <person name="Holder M.E."/>
            <person name="Ajami N.J."/>
            <person name="Petrosino J.F."/>
        </authorList>
    </citation>
    <scope>NUCLEOTIDE SEQUENCE [LARGE SCALE GENOMIC DNA]</scope>
    <source>
        <strain evidence="3">DSM 12838</strain>
    </source>
</reference>
<feature type="signal peptide" evidence="1">
    <location>
        <begin position="1"/>
        <end position="22"/>
    </location>
</feature>
<dbReference type="Proteomes" id="UP000063964">
    <property type="component" value="Chromosome"/>
</dbReference>
<keyword evidence="3" id="KW-1185">Reference proteome</keyword>
<organism evidence="2 3">
    <name type="scientific">Desulfomicrobium orale DSM 12838</name>
    <dbReference type="NCBI Taxonomy" id="888061"/>
    <lineage>
        <taxon>Bacteria</taxon>
        <taxon>Pseudomonadati</taxon>
        <taxon>Thermodesulfobacteriota</taxon>
        <taxon>Desulfovibrionia</taxon>
        <taxon>Desulfovibrionales</taxon>
        <taxon>Desulfomicrobiaceae</taxon>
        <taxon>Desulfomicrobium</taxon>
    </lineage>
</organism>
<dbReference type="RefSeq" id="WP_066605299.1">
    <property type="nucleotide sequence ID" value="NZ_CP014230.1"/>
</dbReference>
<proteinExistence type="predicted"/>
<dbReference type="OrthoDB" id="7289919at2"/>
<dbReference type="KEGG" id="doa:AXF15_07170"/>
<feature type="chain" id="PRO_5007067615" description="DUF4189 domain-containing protein" evidence="1">
    <location>
        <begin position="23"/>
        <end position="85"/>
    </location>
</feature>
<dbReference type="EMBL" id="CP014230">
    <property type="protein sequence ID" value="AMD92903.1"/>
    <property type="molecule type" value="Genomic_DNA"/>
</dbReference>
<accession>A0A0X8JQ96</accession>
<dbReference type="AlphaFoldDB" id="A0A0X8JQ96"/>